<dbReference type="PANTHER" id="PTHR35794:SF2">
    <property type="entry name" value="CELL DIVISION PROTEIN DIVIVA"/>
    <property type="match status" value="1"/>
</dbReference>
<keyword evidence="4" id="KW-0963">Cytoplasm</keyword>
<evidence type="ECO:0000313" key="10">
    <source>
        <dbReference type="Proteomes" id="UP000432464"/>
    </source>
</evidence>
<dbReference type="InterPro" id="IPR007793">
    <property type="entry name" value="DivIVA_fam"/>
</dbReference>
<keyword evidence="5" id="KW-0132">Cell division</keyword>
<evidence type="ECO:0000256" key="7">
    <source>
        <dbReference type="ARBA" id="ARBA00023306"/>
    </source>
</evidence>
<dbReference type="Proteomes" id="UP000432464">
    <property type="component" value="Unassembled WGS sequence"/>
</dbReference>
<dbReference type="Gene3D" id="6.10.250.660">
    <property type="match status" value="4"/>
</dbReference>
<proteinExistence type="inferred from homology"/>
<dbReference type="GO" id="GO:0051301">
    <property type="term" value="P:cell division"/>
    <property type="evidence" value="ECO:0007669"/>
    <property type="project" value="UniProtKB-KW"/>
</dbReference>
<dbReference type="AlphaFoldDB" id="A0A6I3KVU3"/>
<dbReference type="GO" id="GO:0005737">
    <property type="term" value="C:cytoplasm"/>
    <property type="evidence" value="ECO:0007669"/>
    <property type="project" value="UniProtKB-SubCell"/>
</dbReference>
<gene>
    <name evidence="9" type="ORF">GLP40_19480</name>
</gene>
<keyword evidence="7" id="KW-0131">Cell cycle</keyword>
<evidence type="ECO:0000313" key="9">
    <source>
        <dbReference type="EMBL" id="MTE14943.1"/>
    </source>
</evidence>
<dbReference type="RefSeq" id="WP_154789419.1">
    <property type="nucleotide sequence ID" value="NZ_WMBB01000009.1"/>
</dbReference>
<evidence type="ECO:0000256" key="5">
    <source>
        <dbReference type="ARBA" id="ARBA00022618"/>
    </source>
</evidence>
<dbReference type="InterPro" id="IPR019933">
    <property type="entry name" value="DivIVA_domain"/>
</dbReference>
<accession>A0A6I3KVU3</accession>
<evidence type="ECO:0000256" key="3">
    <source>
        <dbReference type="ARBA" id="ARBA00018787"/>
    </source>
</evidence>
<reference evidence="9 10" key="1">
    <citation type="submission" date="2019-11" db="EMBL/GenBank/DDBJ databases">
        <title>Nocardia sp. nov. CT2-14 isolated from soil.</title>
        <authorList>
            <person name="Kanchanasin P."/>
            <person name="Tanasupawat S."/>
            <person name="Yuki M."/>
            <person name="Kudo T."/>
        </authorList>
    </citation>
    <scope>NUCLEOTIDE SEQUENCE [LARGE SCALE GENOMIC DNA]</scope>
    <source>
        <strain evidence="9 10">CT2-14</strain>
    </source>
</reference>
<comment type="caution">
    <text evidence="9">The sequence shown here is derived from an EMBL/GenBank/DDBJ whole genome shotgun (WGS) entry which is preliminary data.</text>
</comment>
<evidence type="ECO:0000256" key="1">
    <source>
        <dbReference type="ARBA" id="ARBA00004496"/>
    </source>
</evidence>
<sequence length="186" mass="20853">MTRVTPDDVRRTRFGHAPFGHHGYHPARVDAFCARIADTMLGRDHLTIADIRLIEFDAPPPDHRGYDIDQVDDFLDQVCMELEYLRQGSSAGRAHDPLTPDDVLRIQFSAPPYGLPGYHAKEVGAFLDRLAATLAHHGPSGLTPEDVRDITFHLAPEGVPAYHREEVDAFLDLVVHQLENSEARRC</sequence>
<evidence type="ECO:0000256" key="8">
    <source>
        <dbReference type="ARBA" id="ARBA00031737"/>
    </source>
</evidence>
<comment type="similarity">
    <text evidence="2">Belongs to the DivIVA family.</text>
</comment>
<organism evidence="9 10">
    <name type="scientific">Nocardia aurantiaca</name>
    <dbReference type="NCBI Taxonomy" id="2675850"/>
    <lineage>
        <taxon>Bacteria</taxon>
        <taxon>Bacillati</taxon>
        <taxon>Actinomycetota</taxon>
        <taxon>Actinomycetes</taxon>
        <taxon>Mycobacteriales</taxon>
        <taxon>Nocardiaceae</taxon>
        <taxon>Nocardia</taxon>
    </lineage>
</organism>
<keyword evidence="6" id="KW-0175">Coiled coil</keyword>
<dbReference type="PANTHER" id="PTHR35794">
    <property type="entry name" value="CELL DIVISION PROTEIN DIVIVA"/>
    <property type="match status" value="1"/>
</dbReference>
<evidence type="ECO:0000256" key="4">
    <source>
        <dbReference type="ARBA" id="ARBA00022490"/>
    </source>
</evidence>
<dbReference type="NCBIfam" id="TIGR03544">
    <property type="entry name" value="DivI1A_domain"/>
    <property type="match status" value="4"/>
</dbReference>
<keyword evidence="10" id="KW-1185">Reference proteome</keyword>
<evidence type="ECO:0000256" key="6">
    <source>
        <dbReference type="ARBA" id="ARBA00023054"/>
    </source>
</evidence>
<dbReference type="EMBL" id="WMBB01000009">
    <property type="protein sequence ID" value="MTE14943.1"/>
    <property type="molecule type" value="Genomic_DNA"/>
</dbReference>
<evidence type="ECO:0000256" key="2">
    <source>
        <dbReference type="ARBA" id="ARBA00009008"/>
    </source>
</evidence>
<name>A0A6I3KVU3_9NOCA</name>
<comment type="subcellular location">
    <subcellularLocation>
        <location evidence="1">Cytoplasm</location>
    </subcellularLocation>
</comment>
<protein>
    <recommendedName>
        <fullName evidence="3">Cell wall synthesis protein Wag31</fullName>
    </recommendedName>
    <alternativeName>
        <fullName evidence="8">Antigen 84</fullName>
    </alternativeName>
</protein>